<dbReference type="PANTHER" id="PTHR33608">
    <property type="entry name" value="BLL2464 PROTEIN"/>
    <property type="match status" value="1"/>
</dbReference>
<dbReference type="Pfam" id="PF01882">
    <property type="entry name" value="DUF58"/>
    <property type="match status" value="1"/>
</dbReference>
<dbReference type="Proteomes" id="UP001379533">
    <property type="component" value="Chromosome"/>
</dbReference>
<feature type="domain" description="DUF58" evidence="2">
    <location>
        <begin position="195"/>
        <end position="370"/>
    </location>
</feature>
<evidence type="ECO:0000256" key="1">
    <source>
        <dbReference type="SAM" id="Phobius"/>
    </source>
</evidence>
<organism evidence="3 4">
    <name type="scientific">Pendulispora brunnea</name>
    <dbReference type="NCBI Taxonomy" id="2905690"/>
    <lineage>
        <taxon>Bacteria</taxon>
        <taxon>Pseudomonadati</taxon>
        <taxon>Myxococcota</taxon>
        <taxon>Myxococcia</taxon>
        <taxon>Myxococcales</taxon>
        <taxon>Sorangiineae</taxon>
        <taxon>Pendulisporaceae</taxon>
        <taxon>Pendulispora</taxon>
    </lineage>
</organism>
<evidence type="ECO:0000313" key="3">
    <source>
        <dbReference type="EMBL" id="WXA96001.1"/>
    </source>
</evidence>
<name>A0ABZ2KBD2_9BACT</name>
<feature type="transmembrane region" description="Helical" evidence="1">
    <location>
        <begin position="7"/>
        <end position="24"/>
    </location>
</feature>
<keyword evidence="1" id="KW-1133">Transmembrane helix</keyword>
<keyword evidence="1" id="KW-0812">Transmembrane</keyword>
<dbReference type="EMBL" id="CP089982">
    <property type="protein sequence ID" value="WXA96001.1"/>
    <property type="molecule type" value="Genomic_DNA"/>
</dbReference>
<dbReference type="PANTHER" id="PTHR33608:SF3">
    <property type="entry name" value="SLR2013 PROTEIN"/>
    <property type="match status" value="1"/>
</dbReference>
<reference evidence="3 4" key="1">
    <citation type="submission" date="2021-12" db="EMBL/GenBank/DDBJ databases">
        <title>Discovery of the Pendulisporaceae a myxobacterial family with distinct sporulation behavior and unique specialized metabolism.</title>
        <authorList>
            <person name="Garcia R."/>
            <person name="Popoff A."/>
            <person name="Bader C.D."/>
            <person name="Loehr J."/>
            <person name="Walesch S."/>
            <person name="Walt C."/>
            <person name="Boldt J."/>
            <person name="Bunk B."/>
            <person name="Haeckl F.J.F.P.J."/>
            <person name="Gunesch A.P."/>
            <person name="Birkelbach J."/>
            <person name="Nuebel U."/>
            <person name="Pietschmann T."/>
            <person name="Bach T."/>
            <person name="Mueller R."/>
        </authorList>
    </citation>
    <scope>NUCLEOTIDE SEQUENCE [LARGE SCALE GENOMIC DNA]</scope>
    <source>
        <strain evidence="3 4">MSr12523</strain>
    </source>
</reference>
<keyword evidence="4" id="KW-1185">Reference proteome</keyword>
<evidence type="ECO:0000313" key="4">
    <source>
        <dbReference type="Proteomes" id="UP001379533"/>
    </source>
</evidence>
<dbReference type="RefSeq" id="WP_394846614.1">
    <property type="nucleotide sequence ID" value="NZ_CP089982.1"/>
</dbReference>
<gene>
    <name evidence="3" type="ORF">LZC95_04005</name>
</gene>
<proteinExistence type="predicted"/>
<sequence length="434" mass="47831">MVPTQRFTALLFFIAVVALVAGFVSQVRPALIALDVLAGFAMLLDAALAFGRRVQAERHAAAIFSVGRANPVTITLRNRSGRALSGVLSDDPLDDCETKDLPARFLLPAHAEVHLRYEVHPTRRGPRDFRGVTVRYTSILGLVARQERIELPAHVDIFPDVHAARSLELLRRQGRQDARLGSLRVRGGDTEFERLRPYQRGDEARHIDWRAFARRDDPTVRQYQAESNQNVMFALDVGRGMRGTSKGLSSVDHALNAALLAADVALRGGDKAGMIAFDDAPRTFLPPMGGRAGGRKLTRATYALEAGFAATDYHAAISFLQTQVRARSLFIIFTNLLDPRSAKELASALRGLLPRHLPLCVLMRDRDVEDLATAPADTAHDLYVRAAAAEALAWRDGLIRTLRTSGVLVLDVFPDDVTPELVKGYLEIKARRLL</sequence>
<dbReference type="InterPro" id="IPR036465">
    <property type="entry name" value="vWFA_dom_sf"/>
</dbReference>
<dbReference type="SUPFAM" id="SSF53300">
    <property type="entry name" value="vWA-like"/>
    <property type="match status" value="1"/>
</dbReference>
<dbReference type="InterPro" id="IPR002881">
    <property type="entry name" value="DUF58"/>
</dbReference>
<feature type="transmembrane region" description="Helical" evidence="1">
    <location>
        <begin position="30"/>
        <end position="50"/>
    </location>
</feature>
<keyword evidence="1" id="KW-0472">Membrane</keyword>
<protein>
    <submittedName>
        <fullName evidence="3">DUF58 domain-containing protein</fullName>
    </submittedName>
</protein>
<accession>A0ABZ2KBD2</accession>
<evidence type="ECO:0000259" key="2">
    <source>
        <dbReference type="Pfam" id="PF01882"/>
    </source>
</evidence>